<keyword evidence="4" id="KW-1185">Reference proteome</keyword>
<keyword evidence="2" id="KW-0472">Membrane</keyword>
<gene>
    <name evidence="5" type="primary">LOC108557311</name>
</gene>
<proteinExistence type="predicted"/>
<dbReference type="InterPro" id="IPR039680">
    <property type="entry name" value="PLEKHB1/2"/>
</dbReference>
<evidence type="ECO:0000256" key="1">
    <source>
        <dbReference type="ARBA" id="ARBA00004370"/>
    </source>
</evidence>
<organism evidence="4 5">
    <name type="scientific">Nicrophorus vespilloides</name>
    <name type="common">Boreal carrion beetle</name>
    <dbReference type="NCBI Taxonomy" id="110193"/>
    <lineage>
        <taxon>Eukaryota</taxon>
        <taxon>Metazoa</taxon>
        <taxon>Ecdysozoa</taxon>
        <taxon>Arthropoda</taxon>
        <taxon>Hexapoda</taxon>
        <taxon>Insecta</taxon>
        <taxon>Pterygota</taxon>
        <taxon>Neoptera</taxon>
        <taxon>Endopterygota</taxon>
        <taxon>Coleoptera</taxon>
        <taxon>Polyphaga</taxon>
        <taxon>Staphyliniformia</taxon>
        <taxon>Silphidae</taxon>
        <taxon>Nicrophorinae</taxon>
        <taxon>Nicrophorus</taxon>
    </lineage>
</organism>
<evidence type="ECO:0000313" key="4">
    <source>
        <dbReference type="Proteomes" id="UP000695000"/>
    </source>
</evidence>
<dbReference type="Proteomes" id="UP000695000">
    <property type="component" value="Unplaced"/>
</dbReference>
<dbReference type="SUPFAM" id="SSF50729">
    <property type="entry name" value="PH domain-like"/>
    <property type="match status" value="1"/>
</dbReference>
<evidence type="ECO:0000256" key="2">
    <source>
        <dbReference type="ARBA" id="ARBA00023136"/>
    </source>
</evidence>
<accession>A0ABM1M3W7</accession>
<evidence type="ECO:0000313" key="5">
    <source>
        <dbReference type="RefSeq" id="XP_017769267.1"/>
    </source>
</evidence>
<feature type="domain" description="PH" evidence="3">
    <location>
        <begin position="22"/>
        <end position="136"/>
    </location>
</feature>
<dbReference type="CDD" id="cd00821">
    <property type="entry name" value="PH"/>
    <property type="match status" value="1"/>
</dbReference>
<reference evidence="5" key="1">
    <citation type="submission" date="2025-08" db="UniProtKB">
        <authorList>
            <consortium name="RefSeq"/>
        </authorList>
    </citation>
    <scope>IDENTIFICATION</scope>
    <source>
        <tissue evidence="5">Whole Larva</tissue>
    </source>
</reference>
<evidence type="ECO:0000259" key="3">
    <source>
        <dbReference type="PROSITE" id="PS50003"/>
    </source>
</evidence>
<dbReference type="PROSITE" id="PS50003">
    <property type="entry name" value="PH_DOMAIN"/>
    <property type="match status" value="1"/>
</dbReference>
<sequence length="251" mass="27869">MFTLCMSREPHRDSDNRDIQKKQVKAGYLLRYKRGLFCKSWSWEWVVLYEDSTMALFADKKLCCSRGCVKLIEAPEMLAVGEWTKNIPRRPRIPTSYETDQLLAISAGRSDNIYWVLAQSPTELNDWVTAISNTFQPSSHFPLEKRLSLIPQKSQQVSSIRGCKVNADMHKAGVKKGGGGMDDADHTVLSGVAIDWGHGWGWGQSVNTAACAQEAASATANSALYCHANVDYSLGGGCEEVDWSAFADFSF</sequence>
<dbReference type="GeneID" id="108557311"/>
<dbReference type="PANTHER" id="PTHR14309">
    <property type="entry name" value="EXPRESSED PROTEIN"/>
    <property type="match status" value="1"/>
</dbReference>
<dbReference type="InterPro" id="IPR011993">
    <property type="entry name" value="PH-like_dom_sf"/>
</dbReference>
<protein>
    <submittedName>
        <fullName evidence="5">Uncharacterized protein LOC108557311 isoform X1</fullName>
    </submittedName>
</protein>
<dbReference type="InterPro" id="IPR001849">
    <property type="entry name" value="PH_domain"/>
</dbReference>
<dbReference type="PANTHER" id="PTHR14309:SF12">
    <property type="entry name" value="PH DOMAIN-CONTAINING PROTEIN"/>
    <property type="match status" value="1"/>
</dbReference>
<comment type="subcellular location">
    <subcellularLocation>
        <location evidence="1">Membrane</location>
    </subcellularLocation>
</comment>
<name>A0ABM1M3W7_NICVS</name>
<dbReference type="RefSeq" id="XP_017769267.1">
    <property type="nucleotide sequence ID" value="XM_017913778.1"/>
</dbReference>
<dbReference type="Gene3D" id="2.30.29.30">
    <property type="entry name" value="Pleckstrin-homology domain (PH domain)/Phosphotyrosine-binding domain (PTB)"/>
    <property type="match status" value="1"/>
</dbReference>